<reference evidence="2" key="2">
    <citation type="journal article" date="2015" name="Data Brief">
        <title>Shoot transcriptome of the giant reed, Arundo donax.</title>
        <authorList>
            <person name="Barrero R.A."/>
            <person name="Guerrero F.D."/>
            <person name="Moolhuijzen P."/>
            <person name="Goolsby J.A."/>
            <person name="Tidwell J."/>
            <person name="Bellgard S.E."/>
            <person name="Bellgard M.I."/>
        </authorList>
    </citation>
    <scope>NUCLEOTIDE SEQUENCE</scope>
    <source>
        <tissue evidence="2">Shoot tissue taken approximately 20 cm above the soil surface</tissue>
    </source>
</reference>
<organism evidence="2">
    <name type="scientific">Arundo donax</name>
    <name type="common">Giant reed</name>
    <name type="synonym">Donax arundinaceus</name>
    <dbReference type="NCBI Taxonomy" id="35708"/>
    <lineage>
        <taxon>Eukaryota</taxon>
        <taxon>Viridiplantae</taxon>
        <taxon>Streptophyta</taxon>
        <taxon>Embryophyta</taxon>
        <taxon>Tracheophyta</taxon>
        <taxon>Spermatophyta</taxon>
        <taxon>Magnoliopsida</taxon>
        <taxon>Liliopsida</taxon>
        <taxon>Poales</taxon>
        <taxon>Poaceae</taxon>
        <taxon>PACMAD clade</taxon>
        <taxon>Arundinoideae</taxon>
        <taxon>Arundineae</taxon>
        <taxon>Arundo</taxon>
    </lineage>
</organism>
<feature type="region of interest" description="Disordered" evidence="1">
    <location>
        <begin position="1"/>
        <end position="22"/>
    </location>
</feature>
<accession>A0A0A9BEG1</accession>
<name>A0A0A9BEG1_ARUDO</name>
<sequence length="22" mass="2388">MTPLPSPVLNPPLRGGSEKLRK</sequence>
<reference evidence="2" key="1">
    <citation type="submission" date="2014-09" db="EMBL/GenBank/DDBJ databases">
        <authorList>
            <person name="Magalhaes I.L.F."/>
            <person name="Oliveira U."/>
            <person name="Santos F.R."/>
            <person name="Vidigal T.H.D.A."/>
            <person name="Brescovit A.D."/>
            <person name="Santos A.J."/>
        </authorList>
    </citation>
    <scope>NUCLEOTIDE SEQUENCE</scope>
    <source>
        <tissue evidence="2">Shoot tissue taken approximately 20 cm above the soil surface</tissue>
    </source>
</reference>
<proteinExistence type="predicted"/>
<dbReference type="AlphaFoldDB" id="A0A0A9BEG1"/>
<dbReference type="EMBL" id="GBRH01240223">
    <property type="protein sequence ID" value="JAD57672.1"/>
    <property type="molecule type" value="Transcribed_RNA"/>
</dbReference>
<evidence type="ECO:0000256" key="1">
    <source>
        <dbReference type="SAM" id="MobiDB-lite"/>
    </source>
</evidence>
<feature type="compositionally biased region" description="Pro residues" evidence="1">
    <location>
        <begin position="1"/>
        <end position="10"/>
    </location>
</feature>
<protein>
    <submittedName>
        <fullName evidence="2">Uncharacterized protein</fullName>
    </submittedName>
</protein>
<evidence type="ECO:0000313" key="2">
    <source>
        <dbReference type="EMBL" id="JAD57672.1"/>
    </source>
</evidence>